<sequence>MKKLFIVGAVAIGTIASAFPFRTSCGKVYNITGTSGMSLSAIAEFCNDVNFIACGENTNVILYTH</sequence>
<reference evidence="2 3" key="1">
    <citation type="submission" date="2020-08" db="EMBL/GenBank/DDBJ databases">
        <title>Functional genomics of gut bacteria from endangered species of beetles.</title>
        <authorList>
            <person name="Carlos-Shanley C."/>
        </authorList>
    </citation>
    <scope>NUCLEOTIDE SEQUENCE [LARGE SCALE GENOMIC DNA]</scope>
    <source>
        <strain evidence="2 3">S00151</strain>
    </source>
</reference>
<gene>
    <name evidence="2" type="ORF">HNP38_003664</name>
</gene>
<keyword evidence="1" id="KW-0732">Signal</keyword>
<evidence type="ECO:0000256" key="1">
    <source>
        <dbReference type="SAM" id="SignalP"/>
    </source>
</evidence>
<name>A0A840KK77_9FLAO</name>
<protein>
    <submittedName>
        <fullName evidence="2">Uncharacterized protein</fullName>
    </submittedName>
</protein>
<feature type="signal peptide" evidence="1">
    <location>
        <begin position="1"/>
        <end position="18"/>
    </location>
</feature>
<dbReference type="AlphaFoldDB" id="A0A840KK77"/>
<proteinExistence type="predicted"/>
<evidence type="ECO:0000313" key="3">
    <source>
        <dbReference type="Proteomes" id="UP000592180"/>
    </source>
</evidence>
<evidence type="ECO:0000313" key="2">
    <source>
        <dbReference type="EMBL" id="MBB4808317.1"/>
    </source>
</evidence>
<organism evidence="2 3">
    <name type="scientific">Chryseobacterium defluvii</name>
    <dbReference type="NCBI Taxonomy" id="160396"/>
    <lineage>
        <taxon>Bacteria</taxon>
        <taxon>Pseudomonadati</taxon>
        <taxon>Bacteroidota</taxon>
        <taxon>Flavobacteriia</taxon>
        <taxon>Flavobacteriales</taxon>
        <taxon>Weeksellaceae</taxon>
        <taxon>Chryseobacterium group</taxon>
        <taxon>Chryseobacterium</taxon>
    </lineage>
</organism>
<feature type="chain" id="PRO_5032996315" evidence="1">
    <location>
        <begin position="19"/>
        <end position="65"/>
    </location>
</feature>
<keyword evidence="3" id="KW-1185">Reference proteome</keyword>
<accession>A0A840KK77</accession>
<dbReference type="EMBL" id="JACHLE010000013">
    <property type="protein sequence ID" value="MBB4808317.1"/>
    <property type="molecule type" value="Genomic_DNA"/>
</dbReference>
<dbReference type="RefSeq" id="WP_184192145.1">
    <property type="nucleotide sequence ID" value="NZ_JACHLE010000013.1"/>
</dbReference>
<dbReference type="Proteomes" id="UP000592180">
    <property type="component" value="Unassembled WGS sequence"/>
</dbReference>
<comment type="caution">
    <text evidence="2">The sequence shown here is derived from an EMBL/GenBank/DDBJ whole genome shotgun (WGS) entry which is preliminary data.</text>
</comment>